<sequence length="274" mass="30426">MKLNPIEKILAYLALLVVAVLLAGPLAIMVCSSLKTPAEIQANPHALLPQSWRWENYGDAVSAMPFFLYLRNTLLICIGSVVGTVISCSMAAYAFSKLNWPGRNLLFGVLIGTMLLPWHVTMIPRFLLLREVGLYNTLGALIIPTFLGDAFSIFLLRQFFRTIPEELSEAARIDGLSEWGIFWRIVLPLSKPAIATVALFQFIAAWNDFSGPLLLLSDKRNFPLAYGLEQFVSSYSDQTHLLLAAATLFTLPIVVLFFLTQRTFLKGIATTGLK</sequence>
<evidence type="ECO:0000256" key="6">
    <source>
        <dbReference type="ARBA" id="ARBA00023136"/>
    </source>
</evidence>
<feature type="transmembrane region" description="Helical" evidence="7">
    <location>
        <begin position="241"/>
        <end position="259"/>
    </location>
</feature>
<keyword evidence="3" id="KW-1003">Cell membrane</keyword>
<gene>
    <name evidence="9" type="primary">araQ</name>
    <name evidence="9" type="ORF">Enr8_25350</name>
</gene>
<comment type="caution">
    <text evidence="9">The sequence shown here is derived from an EMBL/GenBank/DDBJ whole genome shotgun (WGS) entry which is preliminary data.</text>
</comment>
<keyword evidence="6 7" id="KW-0472">Membrane</keyword>
<feature type="domain" description="ABC transmembrane type-1" evidence="8">
    <location>
        <begin position="70"/>
        <end position="260"/>
    </location>
</feature>
<name>A0A5C5V459_9BACT</name>
<keyword evidence="10" id="KW-1185">Reference proteome</keyword>
<feature type="transmembrane region" description="Helical" evidence="7">
    <location>
        <begin position="134"/>
        <end position="160"/>
    </location>
</feature>
<dbReference type="InterPro" id="IPR000515">
    <property type="entry name" value="MetI-like"/>
</dbReference>
<reference evidence="9 10" key="1">
    <citation type="submission" date="2019-02" db="EMBL/GenBank/DDBJ databases">
        <title>Deep-cultivation of Planctomycetes and their phenomic and genomic characterization uncovers novel biology.</title>
        <authorList>
            <person name="Wiegand S."/>
            <person name="Jogler M."/>
            <person name="Boedeker C."/>
            <person name="Pinto D."/>
            <person name="Vollmers J."/>
            <person name="Rivas-Marin E."/>
            <person name="Kohn T."/>
            <person name="Peeters S.H."/>
            <person name="Heuer A."/>
            <person name="Rast P."/>
            <person name="Oberbeckmann S."/>
            <person name="Bunk B."/>
            <person name="Jeske O."/>
            <person name="Meyerdierks A."/>
            <person name="Storesund J.E."/>
            <person name="Kallscheuer N."/>
            <person name="Luecker S."/>
            <person name="Lage O.M."/>
            <person name="Pohl T."/>
            <person name="Merkel B.J."/>
            <person name="Hornburger P."/>
            <person name="Mueller R.-W."/>
            <person name="Bruemmer F."/>
            <person name="Labrenz M."/>
            <person name="Spormann A.M."/>
            <person name="Op Den Camp H."/>
            <person name="Overmann J."/>
            <person name="Amann R."/>
            <person name="Jetten M.S.M."/>
            <person name="Mascher T."/>
            <person name="Medema M.H."/>
            <person name="Devos D.P."/>
            <person name="Kaster A.-K."/>
            <person name="Ovreas L."/>
            <person name="Rohde M."/>
            <person name="Galperin M.Y."/>
            <person name="Jogler C."/>
        </authorList>
    </citation>
    <scope>NUCLEOTIDE SEQUENCE [LARGE SCALE GENOMIC DNA]</scope>
    <source>
        <strain evidence="9 10">Enr8</strain>
    </source>
</reference>
<comment type="subcellular location">
    <subcellularLocation>
        <location evidence="1 7">Cell membrane</location>
        <topology evidence="1 7">Multi-pass membrane protein</topology>
    </subcellularLocation>
</comment>
<dbReference type="EMBL" id="SJPF01000003">
    <property type="protein sequence ID" value="TWT32729.1"/>
    <property type="molecule type" value="Genomic_DNA"/>
</dbReference>
<evidence type="ECO:0000256" key="3">
    <source>
        <dbReference type="ARBA" id="ARBA00022475"/>
    </source>
</evidence>
<feature type="transmembrane region" description="Helical" evidence="7">
    <location>
        <begin position="105"/>
        <end position="128"/>
    </location>
</feature>
<dbReference type="Proteomes" id="UP000318878">
    <property type="component" value="Unassembled WGS sequence"/>
</dbReference>
<dbReference type="PANTHER" id="PTHR43744">
    <property type="entry name" value="ABC TRANSPORTER PERMEASE PROTEIN MG189-RELATED-RELATED"/>
    <property type="match status" value="1"/>
</dbReference>
<dbReference type="RefSeq" id="WP_146431991.1">
    <property type="nucleotide sequence ID" value="NZ_SJPF01000003.1"/>
</dbReference>
<dbReference type="GO" id="GO:0005886">
    <property type="term" value="C:plasma membrane"/>
    <property type="evidence" value="ECO:0007669"/>
    <property type="project" value="UniProtKB-SubCell"/>
</dbReference>
<dbReference type="Pfam" id="PF00528">
    <property type="entry name" value="BPD_transp_1"/>
    <property type="match status" value="1"/>
</dbReference>
<evidence type="ECO:0000256" key="2">
    <source>
        <dbReference type="ARBA" id="ARBA00022448"/>
    </source>
</evidence>
<comment type="similarity">
    <text evidence="7">Belongs to the binding-protein-dependent transport system permease family.</text>
</comment>
<dbReference type="InterPro" id="IPR035906">
    <property type="entry name" value="MetI-like_sf"/>
</dbReference>
<evidence type="ECO:0000313" key="9">
    <source>
        <dbReference type="EMBL" id="TWT32729.1"/>
    </source>
</evidence>
<organism evidence="9 10">
    <name type="scientific">Blastopirellula retiformator</name>
    <dbReference type="NCBI Taxonomy" id="2527970"/>
    <lineage>
        <taxon>Bacteria</taxon>
        <taxon>Pseudomonadati</taxon>
        <taxon>Planctomycetota</taxon>
        <taxon>Planctomycetia</taxon>
        <taxon>Pirellulales</taxon>
        <taxon>Pirellulaceae</taxon>
        <taxon>Blastopirellula</taxon>
    </lineage>
</organism>
<dbReference type="PROSITE" id="PS50928">
    <property type="entry name" value="ABC_TM1"/>
    <property type="match status" value="1"/>
</dbReference>
<feature type="transmembrane region" description="Helical" evidence="7">
    <location>
        <begin position="66"/>
        <end position="93"/>
    </location>
</feature>
<dbReference type="SUPFAM" id="SSF161098">
    <property type="entry name" value="MetI-like"/>
    <property type="match status" value="1"/>
</dbReference>
<evidence type="ECO:0000256" key="7">
    <source>
        <dbReference type="RuleBase" id="RU363032"/>
    </source>
</evidence>
<dbReference type="AlphaFoldDB" id="A0A5C5V459"/>
<keyword evidence="2 7" id="KW-0813">Transport</keyword>
<accession>A0A5C5V459</accession>
<feature type="transmembrane region" description="Helical" evidence="7">
    <location>
        <begin position="181"/>
        <end position="206"/>
    </location>
</feature>
<evidence type="ECO:0000256" key="5">
    <source>
        <dbReference type="ARBA" id="ARBA00022989"/>
    </source>
</evidence>
<dbReference type="OrthoDB" id="266229at2"/>
<proteinExistence type="inferred from homology"/>
<evidence type="ECO:0000259" key="8">
    <source>
        <dbReference type="PROSITE" id="PS50928"/>
    </source>
</evidence>
<evidence type="ECO:0000313" key="10">
    <source>
        <dbReference type="Proteomes" id="UP000318878"/>
    </source>
</evidence>
<keyword evidence="5 7" id="KW-1133">Transmembrane helix</keyword>
<dbReference type="CDD" id="cd06261">
    <property type="entry name" value="TM_PBP2"/>
    <property type="match status" value="1"/>
</dbReference>
<dbReference type="Gene3D" id="1.10.3720.10">
    <property type="entry name" value="MetI-like"/>
    <property type="match status" value="1"/>
</dbReference>
<protein>
    <submittedName>
        <fullName evidence="9">L-arabinose transport system permease protein AraQ</fullName>
    </submittedName>
</protein>
<dbReference type="GO" id="GO:0055085">
    <property type="term" value="P:transmembrane transport"/>
    <property type="evidence" value="ECO:0007669"/>
    <property type="project" value="InterPro"/>
</dbReference>
<evidence type="ECO:0000256" key="4">
    <source>
        <dbReference type="ARBA" id="ARBA00022692"/>
    </source>
</evidence>
<keyword evidence="4 7" id="KW-0812">Transmembrane</keyword>
<evidence type="ECO:0000256" key="1">
    <source>
        <dbReference type="ARBA" id="ARBA00004651"/>
    </source>
</evidence>
<dbReference type="PANTHER" id="PTHR43744:SF12">
    <property type="entry name" value="ABC TRANSPORTER PERMEASE PROTEIN MG189-RELATED"/>
    <property type="match status" value="1"/>
</dbReference>